<dbReference type="KEGG" id="vg:19526258"/>
<name>A0A024B280_9CAUD</name>
<dbReference type="GeneID" id="19526258"/>
<evidence type="ECO:0000313" key="2">
    <source>
        <dbReference type="Proteomes" id="UP000026900"/>
    </source>
</evidence>
<organism evidence="1 2">
    <name type="scientific">Bacillus phage Hakuna</name>
    <dbReference type="NCBI Taxonomy" id="1486659"/>
    <lineage>
        <taxon>Viruses</taxon>
        <taxon>Duplodnaviria</taxon>
        <taxon>Heunggongvirae</taxon>
        <taxon>Uroviricota</taxon>
        <taxon>Caudoviricetes</taxon>
        <taxon>Herelleviridae</taxon>
        <taxon>Bastillevirinae</taxon>
        <taxon>Wphvirus</taxon>
        <taxon>Wphvirus hakuna</taxon>
    </lineage>
</organism>
<dbReference type="RefSeq" id="YP_009036707.1">
    <property type="nucleotide sequence ID" value="NC_024213.1"/>
</dbReference>
<dbReference type="EMBL" id="KJ489399">
    <property type="protein sequence ID" value="AHZ10276.1"/>
    <property type="molecule type" value="Genomic_DNA"/>
</dbReference>
<evidence type="ECO:0000313" key="1">
    <source>
        <dbReference type="EMBL" id="AHZ10276.1"/>
    </source>
</evidence>
<accession>A0A024B280</accession>
<keyword evidence="2" id="KW-1185">Reference proteome</keyword>
<reference evidence="2" key="1">
    <citation type="submission" date="2014-09" db="EMBL/GenBank/DDBJ databases">
        <authorList>
            <person name="Sauder A.B."/>
            <person name="McKenzie Q.R."/>
            <person name="Temple L.M."/>
            <person name="Alexis B.K."/>
            <person name="Al-Atrache Z."/>
            <person name="Lewis L.O."/>
            <person name="Loesser-Casey K.E."/>
            <person name="Mitchell K.J."/>
        </authorList>
    </citation>
    <scope>NUCLEOTIDE SEQUENCE [LARGE SCALE GENOMIC DNA]</scope>
</reference>
<dbReference type="Proteomes" id="UP000026900">
    <property type="component" value="Segment"/>
</dbReference>
<proteinExistence type="predicted"/>
<sequence length="44" mass="5064">MTKEPTLYKGGTSIKSQHRAVRKFNNSNSNEMLKALRKSKKVKK</sequence>
<protein>
    <submittedName>
        <fullName evidence="1">Uncharacterized protein</fullName>
    </submittedName>
</protein>